<feature type="transmembrane region" description="Helical" evidence="1">
    <location>
        <begin position="14"/>
        <end position="32"/>
    </location>
</feature>
<feature type="transmembrane region" description="Helical" evidence="1">
    <location>
        <begin position="128"/>
        <end position="145"/>
    </location>
</feature>
<gene>
    <name evidence="3" type="ORF">GMI68_01970</name>
</gene>
<organism evidence="3 4">
    <name type="scientific">Xiamenia xianingshaonis</name>
    <dbReference type="NCBI Taxonomy" id="2682776"/>
    <lineage>
        <taxon>Bacteria</taxon>
        <taxon>Bacillati</taxon>
        <taxon>Actinomycetota</taxon>
        <taxon>Coriobacteriia</taxon>
        <taxon>Eggerthellales</taxon>
        <taxon>Eggerthellaceae</taxon>
        <taxon>Xiamenia</taxon>
    </lineage>
</organism>
<evidence type="ECO:0000313" key="3">
    <source>
        <dbReference type="EMBL" id="NHM13549.1"/>
    </source>
</evidence>
<accession>A0ABX0IFJ0</accession>
<feature type="transmembrane region" description="Helical" evidence="1">
    <location>
        <begin position="66"/>
        <end position="84"/>
    </location>
</feature>
<keyword evidence="1" id="KW-0812">Transmembrane</keyword>
<feature type="domain" description="VanZ-like" evidence="2">
    <location>
        <begin position="16"/>
        <end position="144"/>
    </location>
</feature>
<comment type="caution">
    <text evidence="3">The sequence shown here is derived from an EMBL/GenBank/DDBJ whole genome shotgun (WGS) entry which is preliminary data.</text>
</comment>
<keyword evidence="1" id="KW-1133">Transmembrane helix</keyword>
<dbReference type="Proteomes" id="UP000636394">
    <property type="component" value="Unassembled WGS sequence"/>
</dbReference>
<feature type="transmembrane region" description="Helical" evidence="1">
    <location>
        <begin position="96"/>
        <end position="116"/>
    </location>
</feature>
<evidence type="ECO:0000259" key="2">
    <source>
        <dbReference type="Pfam" id="PF04892"/>
    </source>
</evidence>
<name>A0ABX0IFJ0_9ACTN</name>
<dbReference type="InterPro" id="IPR006976">
    <property type="entry name" value="VanZ-like"/>
</dbReference>
<dbReference type="NCBIfam" id="NF037970">
    <property type="entry name" value="vanZ_1"/>
    <property type="match status" value="1"/>
</dbReference>
<dbReference type="RefSeq" id="WP_166338483.1">
    <property type="nucleotide sequence ID" value="NZ_WPCR01000002.1"/>
</dbReference>
<proteinExistence type="predicted"/>
<keyword evidence="4" id="KW-1185">Reference proteome</keyword>
<protein>
    <submittedName>
        <fullName evidence="3">VanZ family protein</fullName>
    </submittedName>
</protein>
<evidence type="ECO:0000313" key="4">
    <source>
        <dbReference type="Proteomes" id="UP000636394"/>
    </source>
</evidence>
<dbReference type="Pfam" id="PF04892">
    <property type="entry name" value="VanZ"/>
    <property type="match status" value="1"/>
</dbReference>
<evidence type="ECO:0000256" key="1">
    <source>
        <dbReference type="SAM" id="Phobius"/>
    </source>
</evidence>
<keyword evidence="1" id="KW-0472">Membrane</keyword>
<reference evidence="3 4" key="1">
    <citation type="submission" date="2019-11" db="EMBL/GenBank/DDBJ databases">
        <title>Eggerthellaceae novel genus isolated from the rectal contents of marmort.</title>
        <authorList>
            <person name="Zhang G."/>
        </authorList>
    </citation>
    <scope>NUCLEOTIDE SEQUENCE [LARGE SCALE GENOMIC DNA]</scope>
    <source>
        <strain evidence="4">zg-886</strain>
    </source>
</reference>
<sequence length="152" mass="16513">MSKATEFFAQRKEAVFWILAVLWMGFIFFMSAHTGSDLDQGTGLFAAIKASLEDFVARTVGLQTDVVSTLAHFAEYLVLGILLANALRLRTSADKAFLIAVLAGSLYGVTDEIHQIFVPGRLCDPADWLTDTLGCTLGALCLSALKRPQAKK</sequence>
<dbReference type="EMBL" id="WPCR01000002">
    <property type="protein sequence ID" value="NHM13549.1"/>
    <property type="molecule type" value="Genomic_DNA"/>
</dbReference>